<evidence type="ECO:0000313" key="2">
    <source>
        <dbReference type="Proteomes" id="UP000789396"/>
    </source>
</evidence>
<dbReference type="EMBL" id="CAJVPZ010072933">
    <property type="protein sequence ID" value="CAG8801874.1"/>
    <property type="molecule type" value="Genomic_DNA"/>
</dbReference>
<feature type="non-terminal residue" evidence="1">
    <location>
        <position position="80"/>
    </location>
</feature>
<gene>
    <name evidence="1" type="ORF">RFULGI_LOCUS17821</name>
</gene>
<keyword evidence="2" id="KW-1185">Reference proteome</keyword>
<evidence type="ECO:0000313" key="1">
    <source>
        <dbReference type="EMBL" id="CAG8801874.1"/>
    </source>
</evidence>
<name>A0A9N9JYE6_9GLOM</name>
<sequence length="80" mass="9707">MEKYLKEEIEEEILNLKIHFYNYDEFDGLEKIGDNEFGLTMYKSKWEKRNLVVFFKSVEVDTIQNDKTFQGFTTEVLSFY</sequence>
<proteinExistence type="predicted"/>
<protein>
    <submittedName>
        <fullName evidence="1">872_t:CDS:1</fullName>
    </submittedName>
</protein>
<dbReference type="AlphaFoldDB" id="A0A9N9JYE6"/>
<dbReference type="Proteomes" id="UP000789396">
    <property type="component" value="Unassembled WGS sequence"/>
</dbReference>
<organism evidence="1 2">
    <name type="scientific">Racocetra fulgida</name>
    <dbReference type="NCBI Taxonomy" id="60492"/>
    <lineage>
        <taxon>Eukaryota</taxon>
        <taxon>Fungi</taxon>
        <taxon>Fungi incertae sedis</taxon>
        <taxon>Mucoromycota</taxon>
        <taxon>Glomeromycotina</taxon>
        <taxon>Glomeromycetes</taxon>
        <taxon>Diversisporales</taxon>
        <taxon>Gigasporaceae</taxon>
        <taxon>Racocetra</taxon>
    </lineage>
</organism>
<comment type="caution">
    <text evidence="1">The sequence shown here is derived from an EMBL/GenBank/DDBJ whole genome shotgun (WGS) entry which is preliminary data.</text>
</comment>
<reference evidence="1" key="1">
    <citation type="submission" date="2021-06" db="EMBL/GenBank/DDBJ databases">
        <authorList>
            <person name="Kallberg Y."/>
            <person name="Tangrot J."/>
            <person name="Rosling A."/>
        </authorList>
    </citation>
    <scope>NUCLEOTIDE SEQUENCE</scope>
    <source>
        <strain evidence="1">IN212</strain>
    </source>
</reference>
<accession>A0A9N9JYE6</accession>